<dbReference type="RefSeq" id="XP_031870605.1">
    <property type="nucleotide sequence ID" value="XM_032014005.1"/>
</dbReference>
<feature type="region of interest" description="Disordered" evidence="8">
    <location>
        <begin position="1"/>
        <end position="133"/>
    </location>
</feature>
<evidence type="ECO:0000259" key="9">
    <source>
        <dbReference type="PROSITE" id="PS50157"/>
    </source>
</evidence>
<comment type="caution">
    <text evidence="10">The sequence shown here is derived from an EMBL/GenBank/DDBJ whole genome shotgun (WGS) entry which is preliminary data.</text>
</comment>
<evidence type="ECO:0000256" key="5">
    <source>
        <dbReference type="ARBA" id="ARBA00022833"/>
    </source>
</evidence>
<dbReference type="SUPFAM" id="SSF57667">
    <property type="entry name" value="beta-beta-alpha zinc fingers"/>
    <property type="match status" value="1"/>
</dbReference>
<protein>
    <recommendedName>
        <fullName evidence="9">C2H2-type domain-containing protein</fullName>
    </recommendedName>
</protein>
<comment type="subcellular location">
    <subcellularLocation>
        <location evidence="1">Nucleus</location>
    </subcellularLocation>
</comment>
<keyword evidence="11" id="KW-1185">Reference proteome</keyword>
<dbReference type="PROSITE" id="PS00028">
    <property type="entry name" value="ZINC_FINGER_C2H2_1"/>
    <property type="match status" value="1"/>
</dbReference>
<feature type="compositionally biased region" description="Polar residues" evidence="8">
    <location>
        <begin position="282"/>
        <end position="292"/>
    </location>
</feature>
<dbReference type="CDD" id="cd12148">
    <property type="entry name" value="fungal_TF_MHR"/>
    <property type="match status" value="1"/>
</dbReference>
<feature type="compositionally biased region" description="Polar residues" evidence="8">
    <location>
        <begin position="318"/>
        <end position="334"/>
    </location>
</feature>
<feature type="compositionally biased region" description="Low complexity" evidence="8">
    <location>
        <begin position="111"/>
        <end position="125"/>
    </location>
</feature>
<evidence type="ECO:0000256" key="4">
    <source>
        <dbReference type="ARBA" id="ARBA00022771"/>
    </source>
</evidence>
<dbReference type="GO" id="GO:0008270">
    <property type="term" value="F:zinc ion binding"/>
    <property type="evidence" value="ECO:0007669"/>
    <property type="project" value="UniProtKB-KW"/>
</dbReference>
<feature type="compositionally biased region" description="Polar residues" evidence="8">
    <location>
        <begin position="431"/>
        <end position="445"/>
    </location>
</feature>
<dbReference type="GeneID" id="43598231"/>
<evidence type="ECO:0000313" key="11">
    <source>
        <dbReference type="Proteomes" id="UP000254866"/>
    </source>
</evidence>
<evidence type="ECO:0000256" key="8">
    <source>
        <dbReference type="SAM" id="MobiDB-lite"/>
    </source>
</evidence>
<dbReference type="InterPro" id="IPR007219">
    <property type="entry name" value="XnlR_reg_dom"/>
</dbReference>
<dbReference type="GO" id="GO:0000978">
    <property type="term" value="F:RNA polymerase II cis-regulatory region sequence-specific DNA binding"/>
    <property type="evidence" value="ECO:0007669"/>
    <property type="project" value="InterPro"/>
</dbReference>
<feature type="compositionally biased region" description="Low complexity" evidence="8">
    <location>
        <begin position="264"/>
        <end position="281"/>
    </location>
</feature>
<sequence>MSSLKDIMDVDVEPLQSQAYRRSREAAQQQASSHSSIAIPSETPSPAPDDDDLHTHDSHTDLSKGKAPIKRRKSNRISNPSSLSIASGSDVPRGRDSPIGDAMDFSSGYPTAGSSQASSTGGTQQIQRVPEVGTDIPVKYTPVTGRISRAKKGVPVHTCDICSPAKTFTRAEHLRRHQLSHQKPAYACTVENCGSTFYRPDLLARHMLRHESGSVQGGNSSDRRSSRASSNASERQAPILKVETPGHVFGGHQGSMTGAATPRTSGSVESSMTISSSGTITNLAGFSPQSSASHKRSASEAQLHEPDPYPTTSPQPSGPSVSLGQLTPDYTTDLPQRDIFSGPSPAGFDGEMYTEPGEARFSTTFTPTQHLTVLSIPDESFPTHVSYPQDNSPWCSSASDSTFSSYSESSRNGRHRRSRGRSTSVADWPISSASPWSPQGISATPQDLRSSPFDIFLEQSGGAYASPRMSSPTIQVQHLDVPSTYGNSIYMESVGTPALSPYSKPMSQVFSASPSRVSESRLAGIPASRQKEQLAAMNNGISTISDCQPPPQLDIYINSYWDNFHPFFPIIHRQTSEPIKDNLLTSALAAIGTQYHDTTEARVIGSELNESCRKGIGHCPTWTLQTMQAILLTEVFSRFRGRKTTVRLSRQFDELYGRLLKGIDQSYKAIESPDIPTQWFQWAEIEGHKRLLSACFIFDVQQALYHQQPRSKALGGETRPFLPTLCSDSLWNAGTAIEWQAHLTDYPLDQPLQLLEQSICSQRTSPRSSAFTQSLLICFLATRLPMRENPRCPNAYLPHAPDSGLTSLMDPFPTSSLAQTYLALHHTPLHDLLAIAGDTWIFGQKVTPPSAFHDAQSRLKTWSSSVAAAQATHHACRILSVGLCQPSTHENNYNEVGLGYLSKYWGLYIAALICWAFGHRYQPSGSSSGSLTRSNSYTAIGDTDANGHYQSSSSAIDAQVKTANYVNSMLELSVEDLLTNRASMRGETSAVIDAVRHGLGSDGLGDKCSMLVDCIGVLKKLSKTGKGKWF</sequence>
<feature type="domain" description="C2H2-type" evidence="9">
    <location>
        <begin position="186"/>
        <end position="210"/>
    </location>
</feature>
<evidence type="ECO:0000256" key="3">
    <source>
        <dbReference type="ARBA" id="ARBA00022737"/>
    </source>
</evidence>
<dbReference type="STRING" id="2656787.A0A370TR03"/>
<evidence type="ECO:0000256" key="6">
    <source>
        <dbReference type="ARBA" id="ARBA00023242"/>
    </source>
</evidence>
<reference evidence="10 11" key="1">
    <citation type="journal article" date="2018" name="IMA Fungus">
        <title>IMA Genome-F 9: Draft genome sequence of Annulohypoxylon stygium, Aspergillus mulundensis, Berkeleyomyces basicola (syn. Thielaviopsis basicola), Ceratocystis smalleyi, two Cercospora beticola strains, Coleophoma cylindrospora, Fusarium fracticaudum, Phialophora cf. hyalina, and Morchella septimelata.</title>
        <authorList>
            <person name="Wingfield B.D."/>
            <person name="Bills G.F."/>
            <person name="Dong Y."/>
            <person name="Huang W."/>
            <person name="Nel W.J."/>
            <person name="Swalarsk-Parry B.S."/>
            <person name="Vaghefi N."/>
            <person name="Wilken P.M."/>
            <person name="An Z."/>
            <person name="de Beer Z.W."/>
            <person name="De Vos L."/>
            <person name="Chen L."/>
            <person name="Duong T.A."/>
            <person name="Gao Y."/>
            <person name="Hammerbacher A."/>
            <person name="Kikkert J.R."/>
            <person name="Li Y."/>
            <person name="Li H."/>
            <person name="Li K."/>
            <person name="Li Q."/>
            <person name="Liu X."/>
            <person name="Ma X."/>
            <person name="Naidoo K."/>
            <person name="Pethybridge S.J."/>
            <person name="Sun J."/>
            <person name="Steenkamp E.T."/>
            <person name="van der Nest M.A."/>
            <person name="van Wyk S."/>
            <person name="Wingfield M.J."/>
            <person name="Xiong C."/>
            <person name="Yue Q."/>
            <person name="Zhang X."/>
        </authorList>
    </citation>
    <scope>NUCLEOTIDE SEQUENCE [LARGE SCALE GENOMIC DNA]</scope>
    <source>
        <strain evidence="10 11">BP 5553</strain>
    </source>
</reference>
<dbReference type="InterPro" id="IPR036236">
    <property type="entry name" value="Znf_C2H2_sf"/>
</dbReference>
<keyword evidence="4 7" id="KW-0863">Zinc-finger</keyword>
<dbReference type="Pfam" id="PF00096">
    <property type="entry name" value="zf-C2H2"/>
    <property type="match status" value="2"/>
</dbReference>
<dbReference type="AlphaFoldDB" id="A0A370TR03"/>
<dbReference type="PANTHER" id="PTHR40626:SF30">
    <property type="entry name" value="FINGER DOMAIN PROTEIN, PUTATIVE (AFU_ORTHOLOGUE AFUA_4G13600)-RELATED"/>
    <property type="match status" value="1"/>
</dbReference>
<organism evidence="10 11">
    <name type="scientific">Venustampulla echinocandica</name>
    <dbReference type="NCBI Taxonomy" id="2656787"/>
    <lineage>
        <taxon>Eukaryota</taxon>
        <taxon>Fungi</taxon>
        <taxon>Dikarya</taxon>
        <taxon>Ascomycota</taxon>
        <taxon>Pezizomycotina</taxon>
        <taxon>Leotiomycetes</taxon>
        <taxon>Helotiales</taxon>
        <taxon>Pleuroascaceae</taxon>
        <taxon>Venustampulla</taxon>
    </lineage>
</organism>
<keyword evidence="2" id="KW-0479">Metal-binding</keyword>
<dbReference type="GO" id="GO:0006351">
    <property type="term" value="P:DNA-templated transcription"/>
    <property type="evidence" value="ECO:0007669"/>
    <property type="project" value="InterPro"/>
</dbReference>
<evidence type="ECO:0000256" key="7">
    <source>
        <dbReference type="PROSITE-ProRule" id="PRU00042"/>
    </source>
</evidence>
<dbReference type="Pfam" id="PF04082">
    <property type="entry name" value="Fungal_trans"/>
    <property type="match status" value="1"/>
</dbReference>
<name>A0A370TR03_9HELO</name>
<dbReference type="GO" id="GO:0000981">
    <property type="term" value="F:DNA-binding transcription factor activity, RNA polymerase II-specific"/>
    <property type="evidence" value="ECO:0007669"/>
    <property type="project" value="InterPro"/>
</dbReference>
<evidence type="ECO:0000256" key="2">
    <source>
        <dbReference type="ARBA" id="ARBA00022723"/>
    </source>
</evidence>
<keyword evidence="5" id="KW-0862">Zinc</keyword>
<dbReference type="Proteomes" id="UP000254866">
    <property type="component" value="Unassembled WGS sequence"/>
</dbReference>
<feature type="compositionally biased region" description="Low complexity" evidence="8">
    <location>
        <begin position="396"/>
        <end position="410"/>
    </location>
</feature>
<feature type="compositionally biased region" description="Low complexity" evidence="8">
    <location>
        <begin position="16"/>
        <end position="38"/>
    </location>
</feature>
<dbReference type="Gene3D" id="3.30.160.60">
    <property type="entry name" value="Classic Zinc Finger"/>
    <property type="match status" value="1"/>
</dbReference>
<feature type="region of interest" description="Disordered" evidence="8">
    <location>
        <begin position="211"/>
        <end position="354"/>
    </location>
</feature>
<dbReference type="SMART" id="SM00355">
    <property type="entry name" value="ZnF_C2H2"/>
    <property type="match status" value="2"/>
</dbReference>
<evidence type="ECO:0000256" key="1">
    <source>
        <dbReference type="ARBA" id="ARBA00004123"/>
    </source>
</evidence>
<dbReference type="PROSITE" id="PS50157">
    <property type="entry name" value="ZINC_FINGER_C2H2_2"/>
    <property type="match status" value="1"/>
</dbReference>
<feature type="compositionally biased region" description="Basic and acidic residues" evidence="8">
    <location>
        <begin position="53"/>
        <end position="64"/>
    </location>
</feature>
<dbReference type="GO" id="GO:0005634">
    <property type="term" value="C:nucleus"/>
    <property type="evidence" value="ECO:0007669"/>
    <property type="project" value="UniProtKB-SubCell"/>
</dbReference>
<gene>
    <name evidence="10" type="ORF">BP5553_05382</name>
</gene>
<dbReference type="InterPro" id="IPR013087">
    <property type="entry name" value="Znf_C2H2_type"/>
</dbReference>
<keyword evidence="6" id="KW-0539">Nucleus</keyword>
<dbReference type="GO" id="GO:0000785">
    <property type="term" value="C:chromatin"/>
    <property type="evidence" value="ECO:0007669"/>
    <property type="project" value="TreeGrafter"/>
</dbReference>
<accession>A0A370TR03</accession>
<feature type="compositionally biased region" description="Polar residues" evidence="8">
    <location>
        <begin position="76"/>
        <end position="87"/>
    </location>
</feature>
<feature type="compositionally biased region" description="Pro residues" evidence="8">
    <location>
        <begin position="308"/>
        <end position="317"/>
    </location>
</feature>
<evidence type="ECO:0000313" key="10">
    <source>
        <dbReference type="EMBL" id="RDL37949.1"/>
    </source>
</evidence>
<dbReference type="OrthoDB" id="6077919at2759"/>
<feature type="region of interest" description="Disordered" evidence="8">
    <location>
        <begin position="393"/>
        <end position="445"/>
    </location>
</feature>
<dbReference type="PANTHER" id="PTHR40626">
    <property type="entry name" value="MIP31509P"/>
    <property type="match status" value="1"/>
</dbReference>
<proteinExistence type="predicted"/>
<dbReference type="EMBL" id="NPIC01000003">
    <property type="protein sequence ID" value="RDL37949.1"/>
    <property type="molecule type" value="Genomic_DNA"/>
</dbReference>
<keyword evidence="3" id="KW-0677">Repeat</keyword>
<dbReference type="InterPro" id="IPR051059">
    <property type="entry name" value="VerF-like"/>
</dbReference>